<dbReference type="Proteomes" id="UP000294813">
    <property type="component" value="Unassembled WGS sequence"/>
</dbReference>
<reference evidence="2 3" key="1">
    <citation type="submission" date="2019-03" db="EMBL/GenBank/DDBJ databases">
        <title>Genomic Encyclopedia of Type Strains, Phase IV (KMG-IV): sequencing the most valuable type-strain genomes for metagenomic binning, comparative biology and taxonomic classification.</title>
        <authorList>
            <person name="Goeker M."/>
        </authorList>
    </citation>
    <scope>NUCLEOTIDE SEQUENCE [LARGE SCALE GENOMIC DNA]</scope>
    <source>
        <strain evidence="2 3">DSM 11170</strain>
    </source>
</reference>
<keyword evidence="3" id="KW-1185">Reference proteome</keyword>
<dbReference type="Pfam" id="PF09661">
    <property type="entry name" value="DUF2398"/>
    <property type="match status" value="1"/>
</dbReference>
<feature type="region of interest" description="Disordered" evidence="1">
    <location>
        <begin position="1"/>
        <end position="59"/>
    </location>
</feature>
<evidence type="ECO:0000313" key="3">
    <source>
        <dbReference type="Proteomes" id="UP000294813"/>
    </source>
</evidence>
<organism evidence="2 3">
    <name type="scientific">Heliophilum fasciatum</name>
    <dbReference type="NCBI Taxonomy" id="35700"/>
    <lineage>
        <taxon>Bacteria</taxon>
        <taxon>Bacillati</taxon>
        <taxon>Bacillota</taxon>
        <taxon>Clostridia</taxon>
        <taxon>Eubacteriales</taxon>
        <taxon>Heliobacteriaceae</taxon>
        <taxon>Heliophilum</taxon>
    </lineage>
</organism>
<comment type="caution">
    <text evidence="2">The sequence shown here is derived from an EMBL/GenBank/DDBJ whole genome shotgun (WGS) entry which is preliminary data.</text>
</comment>
<evidence type="ECO:0000313" key="2">
    <source>
        <dbReference type="EMBL" id="TCP65014.1"/>
    </source>
</evidence>
<proteinExistence type="predicted"/>
<dbReference type="RefSeq" id="WP_131918740.1">
    <property type="nucleotide sequence ID" value="NZ_JAOQNU010000007.1"/>
</dbReference>
<dbReference type="EMBL" id="SLXT01000007">
    <property type="protein sequence ID" value="TCP65014.1"/>
    <property type="molecule type" value="Genomic_DNA"/>
</dbReference>
<feature type="compositionally biased region" description="Polar residues" evidence="1">
    <location>
        <begin position="31"/>
        <end position="47"/>
    </location>
</feature>
<protein>
    <submittedName>
        <fullName evidence="2">Uncharacterized protein (TIGR02678 family)</fullName>
    </submittedName>
</protein>
<feature type="compositionally biased region" description="Basic and acidic residues" evidence="1">
    <location>
        <begin position="14"/>
        <end position="30"/>
    </location>
</feature>
<name>A0A4R2RPI0_9FIRM</name>
<sequence>MAKNEVKLAVVSGAKKDSGTDNRTDNRTGNKTDNGAGSRTGSRTGIGQSAGVPGGNRTGRRRFQRGTADFFQQERVACAQALLNRPWISKEDDPELFQAIKQHYEELRSFFQEYCDLVLIVTRYMAKLDKYPTVAHPWMGFEEFTHCRDYTLFAFCLWYLEGKGELEQFLLTDMIEEIRDYLAGVDRDIDIDWNVYDHRLSMARALRKLRDLSIVTAVDGDETEWSRSGNGEHNVLYECGRAQSFLLRRFPRDLTTYTSIASLGEGDYADTDEGRVRRRRHRVFRRLIQEPVVYDGDWTDDERQYVLTQRRYLLEALEKHLGLTGQRYREGLLVFHPELSGEALLFPTGKAISDIAVLFAGELRRRRAQGKPVGYDEGGRLIVTCQEVETVLHHLRERHGRLWGKTQREAKLRDLMQELFDHLSEWNLGGVVDDMHRWVGPALGRFIGDYQADFDE</sequence>
<accession>A0A4R2RPI0</accession>
<gene>
    <name evidence="2" type="ORF">EDD73_10787</name>
</gene>
<dbReference type="OrthoDB" id="1654131at2"/>
<evidence type="ECO:0000256" key="1">
    <source>
        <dbReference type="SAM" id="MobiDB-lite"/>
    </source>
</evidence>
<dbReference type="NCBIfam" id="TIGR02678">
    <property type="entry name" value="TIGR02678 family protein"/>
    <property type="match status" value="1"/>
</dbReference>
<dbReference type="AlphaFoldDB" id="A0A4R2RPI0"/>
<dbReference type="InterPro" id="IPR013494">
    <property type="entry name" value="CHP02678"/>
</dbReference>